<dbReference type="Proteomes" id="UP001164539">
    <property type="component" value="Chromosome 5"/>
</dbReference>
<evidence type="ECO:0000313" key="1">
    <source>
        <dbReference type="EMBL" id="KAJ4717749.1"/>
    </source>
</evidence>
<keyword evidence="2" id="KW-1185">Reference proteome</keyword>
<organism evidence="1 2">
    <name type="scientific">Melia azedarach</name>
    <name type="common">Chinaberry tree</name>
    <dbReference type="NCBI Taxonomy" id="155640"/>
    <lineage>
        <taxon>Eukaryota</taxon>
        <taxon>Viridiplantae</taxon>
        <taxon>Streptophyta</taxon>
        <taxon>Embryophyta</taxon>
        <taxon>Tracheophyta</taxon>
        <taxon>Spermatophyta</taxon>
        <taxon>Magnoliopsida</taxon>
        <taxon>eudicotyledons</taxon>
        <taxon>Gunneridae</taxon>
        <taxon>Pentapetalae</taxon>
        <taxon>rosids</taxon>
        <taxon>malvids</taxon>
        <taxon>Sapindales</taxon>
        <taxon>Meliaceae</taxon>
        <taxon>Melia</taxon>
    </lineage>
</organism>
<reference evidence="1 2" key="1">
    <citation type="journal article" date="2023" name="Science">
        <title>Complex scaffold remodeling in plant triterpene biosynthesis.</title>
        <authorList>
            <person name="De La Pena R."/>
            <person name="Hodgson H."/>
            <person name="Liu J.C."/>
            <person name="Stephenson M.J."/>
            <person name="Martin A.C."/>
            <person name="Owen C."/>
            <person name="Harkess A."/>
            <person name="Leebens-Mack J."/>
            <person name="Jimenez L.E."/>
            <person name="Osbourn A."/>
            <person name="Sattely E.S."/>
        </authorList>
    </citation>
    <scope>NUCLEOTIDE SEQUENCE [LARGE SCALE GENOMIC DNA]</scope>
    <source>
        <strain evidence="2">cv. JPN11</strain>
        <tissue evidence="1">Leaf</tissue>
    </source>
</reference>
<proteinExistence type="predicted"/>
<accession>A0ACC1Y475</accession>
<evidence type="ECO:0000313" key="2">
    <source>
        <dbReference type="Proteomes" id="UP001164539"/>
    </source>
</evidence>
<comment type="caution">
    <text evidence="1">The sequence shown here is derived from an EMBL/GenBank/DDBJ whole genome shotgun (WGS) entry which is preliminary data.</text>
</comment>
<gene>
    <name evidence="1" type="ORF">OWV82_009534</name>
</gene>
<protein>
    <submittedName>
        <fullName evidence="1">Protein FLUORESCENT IN BLUE LIGHT, chloroplastic-like</fullName>
    </submittedName>
</protein>
<dbReference type="EMBL" id="CM051398">
    <property type="protein sequence ID" value="KAJ4717749.1"/>
    <property type="molecule type" value="Genomic_DNA"/>
</dbReference>
<sequence length="321" mass="35441">MAVVLRCSCIFTRPNSLRSAPSVHFSDKTHVTGKLASLLCSAEKFPSSVANASSCSGGTPLRFSNCHKSEGSQFISEMKPLYGILLDELSAHQGKVQLRSKAMAFLVTNAFMLATPFKALAGTCEADNSFFKMPVLLFVALIGATVGGLLARQRRGELQRVNEQLRQINAALRRQAKIESYAPSLSYAPVGSRIPESEVIVDPRKEELLSRLKTGKNYLRNQDPEKAFAEFKTALELAQSLMDPTEEKKAARGLGASLQRQGKYWEAIKYHSLVLQISDREGEDSGNTEAYGAIADCYTEIGDLERAGRFYDKYIARLERD</sequence>
<name>A0ACC1Y475_MELAZ</name>